<feature type="domain" description="ATP phosphoribosyltransferase catalytic" evidence="12">
    <location>
        <begin position="57"/>
        <end position="231"/>
    </location>
</feature>
<dbReference type="GO" id="GO:0005737">
    <property type="term" value="C:cytoplasm"/>
    <property type="evidence" value="ECO:0007669"/>
    <property type="project" value="InterPro"/>
</dbReference>
<dbReference type="InterPro" id="IPR013820">
    <property type="entry name" value="ATP_PRibTrfase_cat"/>
</dbReference>
<evidence type="ECO:0000256" key="5">
    <source>
        <dbReference type="ARBA" id="ARBA00020998"/>
    </source>
</evidence>
<keyword evidence="9" id="KW-0368">Histidine biosynthesis</keyword>
<evidence type="ECO:0000313" key="14">
    <source>
        <dbReference type="Proteomes" id="UP000048984"/>
    </source>
</evidence>
<keyword evidence="6" id="KW-0028">Amino-acid biosynthesis</keyword>
<evidence type="ECO:0000256" key="9">
    <source>
        <dbReference type="ARBA" id="ARBA00023102"/>
    </source>
</evidence>
<evidence type="ECO:0000256" key="10">
    <source>
        <dbReference type="ARBA" id="ARBA00024861"/>
    </source>
</evidence>
<dbReference type="PROSITE" id="PS01316">
    <property type="entry name" value="ATP_P_PHORIBOSYLTR"/>
    <property type="match status" value="1"/>
</dbReference>
<evidence type="ECO:0000256" key="8">
    <source>
        <dbReference type="ARBA" id="ARBA00022679"/>
    </source>
</evidence>
<dbReference type="EC" id="2.4.2.17" evidence="4 11"/>
<comment type="catalytic activity">
    <reaction evidence="1">
        <text>1-(5-phospho-beta-D-ribosyl)-ATP + diphosphate = 5-phospho-alpha-D-ribose 1-diphosphate + ATP</text>
        <dbReference type="Rhea" id="RHEA:18473"/>
        <dbReference type="ChEBI" id="CHEBI:30616"/>
        <dbReference type="ChEBI" id="CHEBI:33019"/>
        <dbReference type="ChEBI" id="CHEBI:58017"/>
        <dbReference type="ChEBI" id="CHEBI:73183"/>
        <dbReference type="EC" id="2.4.2.17"/>
    </reaction>
</comment>
<keyword evidence="8 13" id="KW-0808">Transferase</keyword>
<dbReference type="InterPro" id="IPR001348">
    <property type="entry name" value="ATP_PRibTrfase_HisG"/>
</dbReference>
<reference evidence="13 14" key="1">
    <citation type="submission" date="2015-09" db="EMBL/GenBank/DDBJ databases">
        <authorList>
            <person name="Jackson K.R."/>
            <person name="Lunt B.L."/>
            <person name="Fisher J.N.B."/>
            <person name="Gardner A.V."/>
            <person name="Bailey M.E."/>
            <person name="Deus L.M."/>
            <person name="Earl A.S."/>
            <person name="Gibby P.D."/>
            <person name="Hartmann K.A."/>
            <person name="Liu J.E."/>
            <person name="Manci A.M."/>
            <person name="Nielsen D.A."/>
            <person name="Solomon M.B."/>
            <person name="Breakwell D.P."/>
            <person name="Burnett S.H."/>
            <person name="Grose J.H."/>
        </authorList>
    </citation>
    <scope>NUCLEOTIDE SEQUENCE [LARGE SCALE GENOMIC DNA]</scope>
    <source>
        <strain evidence="13 14">16</strain>
    </source>
</reference>
<evidence type="ECO:0000256" key="4">
    <source>
        <dbReference type="ARBA" id="ARBA00011946"/>
    </source>
</evidence>
<dbReference type="STRING" id="665126.ABB55_20575"/>
<comment type="pathway">
    <text evidence="2">Amino-acid biosynthesis; L-histidine biosynthesis; L-histidine from 5-phospho-alpha-D-ribose 1-diphosphate: step 1/9.</text>
</comment>
<keyword evidence="14" id="KW-1185">Reference proteome</keyword>
<dbReference type="AlphaFoldDB" id="A0A0P6VSV5"/>
<comment type="similarity">
    <text evidence="3">Belongs to the ATP phosphoribosyltransferase family. Short subfamily.</text>
</comment>
<evidence type="ECO:0000256" key="7">
    <source>
        <dbReference type="ARBA" id="ARBA00022676"/>
    </source>
</evidence>
<dbReference type="InterPro" id="IPR018198">
    <property type="entry name" value="ATP_PRibTrfase_CS"/>
</dbReference>
<evidence type="ECO:0000259" key="12">
    <source>
        <dbReference type="Pfam" id="PF01634"/>
    </source>
</evidence>
<evidence type="ECO:0000256" key="1">
    <source>
        <dbReference type="ARBA" id="ARBA00000915"/>
    </source>
</evidence>
<keyword evidence="7 13" id="KW-0328">Glycosyltransferase</keyword>
<dbReference type="Gene3D" id="3.40.190.10">
    <property type="entry name" value="Periplasmic binding protein-like II"/>
    <property type="match status" value="2"/>
</dbReference>
<dbReference type="OrthoDB" id="9806435at2"/>
<evidence type="ECO:0000256" key="11">
    <source>
        <dbReference type="NCBIfam" id="TIGR00070"/>
    </source>
</evidence>
<dbReference type="GO" id="GO:0003879">
    <property type="term" value="F:ATP phosphoribosyltransferase activity"/>
    <property type="evidence" value="ECO:0007669"/>
    <property type="project" value="UniProtKB-UniRule"/>
</dbReference>
<protein>
    <recommendedName>
        <fullName evidence="5 11">ATP phosphoribosyltransferase</fullName>
        <ecNumber evidence="4 11">2.4.2.17</ecNumber>
    </recommendedName>
</protein>
<dbReference type="Proteomes" id="UP000048984">
    <property type="component" value="Unassembled WGS sequence"/>
</dbReference>
<name>A0A0P6VSV5_9HYPH</name>
<dbReference type="UniPathway" id="UPA00031">
    <property type="reaction ID" value="UER00006"/>
</dbReference>
<evidence type="ECO:0000256" key="2">
    <source>
        <dbReference type="ARBA" id="ARBA00004667"/>
    </source>
</evidence>
<gene>
    <name evidence="13" type="ORF">ABB55_20575</name>
</gene>
<comment type="function">
    <text evidence="10">Catalyzes the condensation of ATP and 5-phosphoribose 1-diphosphate to form N'-(5'-phosphoribosyl)-ATP (PR-ATP). Has a crucial role in the pathway because the rate of histidine biosynthesis seems to be controlled primarily by regulation of HisG enzymatic activity.</text>
</comment>
<organism evidence="13 14">
    <name type="scientific">Prosthecodimorpha hirschii</name>
    <dbReference type="NCBI Taxonomy" id="665126"/>
    <lineage>
        <taxon>Bacteria</taxon>
        <taxon>Pseudomonadati</taxon>
        <taxon>Pseudomonadota</taxon>
        <taxon>Alphaproteobacteria</taxon>
        <taxon>Hyphomicrobiales</taxon>
        <taxon>Ancalomicrobiaceae</taxon>
        <taxon>Prosthecodimorpha</taxon>
    </lineage>
</organism>
<dbReference type="CDD" id="cd13593">
    <property type="entry name" value="PBP2_HisGL3"/>
    <property type="match status" value="1"/>
</dbReference>
<accession>A0A0P6VSV5</accession>
<dbReference type="RefSeq" id="WP_054360478.1">
    <property type="nucleotide sequence ID" value="NZ_JAPCYQ010000001.1"/>
</dbReference>
<evidence type="ECO:0000256" key="3">
    <source>
        <dbReference type="ARBA" id="ARBA00009489"/>
    </source>
</evidence>
<dbReference type="PANTHER" id="PTHR21403:SF8">
    <property type="entry name" value="ATP PHOSPHORIBOSYLTRANSFERASE"/>
    <property type="match status" value="1"/>
</dbReference>
<comment type="caution">
    <text evidence="13">The sequence shown here is derived from an EMBL/GenBank/DDBJ whole genome shotgun (WGS) entry which is preliminary data.</text>
</comment>
<sequence length="326" mass="33718">MSEGDLVIGVPSKGRLQENAAEFFKRSGLSILQPGGARNYRGRLGGIEGVEVAFLSASEITKELGAGNIHFGVTGLDLVQETIPAWADKVHLVTELGFGHADVVVAVPMAWIDVATMADLADIASEFRLRHGHHLRVATKYINLTRRFFAQQGIAAYRIVESLGATEGAPAAGNAEAIVDITSTGSTLTANNLKVVGDGVILKSQAHLVASLTAPWTVRARAQARAILDRIAAEAAARGLSEVRAAVPDPAAAAAIAAALGATAPFGADQPGPLVLHLPTARVPGLAAALREQGASVVTAARLDYVFAAANPLADGLVARIERATA</sequence>
<dbReference type="EMBL" id="LJYW01000001">
    <property type="protein sequence ID" value="KPL54310.1"/>
    <property type="molecule type" value="Genomic_DNA"/>
</dbReference>
<reference evidence="13 14" key="2">
    <citation type="submission" date="2015-10" db="EMBL/GenBank/DDBJ databases">
        <title>Draft Genome Sequence of Prosthecomicrobium hirschii ATCC 27832.</title>
        <authorList>
            <person name="Daniel J."/>
            <person name="Givan S.A."/>
            <person name="Brun Y.V."/>
            <person name="Brown P.J."/>
        </authorList>
    </citation>
    <scope>NUCLEOTIDE SEQUENCE [LARGE SCALE GENOMIC DNA]</scope>
    <source>
        <strain evidence="13 14">16</strain>
    </source>
</reference>
<evidence type="ECO:0000256" key="6">
    <source>
        <dbReference type="ARBA" id="ARBA00022605"/>
    </source>
</evidence>
<dbReference type="SUPFAM" id="SSF53850">
    <property type="entry name" value="Periplasmic binding protein-like II"/>
    <property type="match status" value="1"/>
</dbReference>
<evidence type="ECO:0000313" key="13">
    <source>
        <dbReference type="EMBL" id="KPL54310.1"/>
    </source>
</evidence>
<dbReference type="NCBIfam" id="TIGR00070">
    <property type="entry name" value="hisG"/>
    <property type="match status" value="1"/>
</dbReference>
<dbReference type="Pfam" id="PF01634">
    <property type="entry name" value="HisG"/>
    <property type="match status" value="1"/>
</dbReference>
<dbReference type="PANTHER" id="PTHR21403">
    <property type="entry name" value="ATP PHOSPHORIBOSYLTRANSFERASE ATP-PRTASE"/>
    <property type="match status" value="1"/>
</dbReference>
<dbReference type="GO" id="GO:0000105">
    <property type="term" value="P:L-histidine biosynthetic process"/>
    <property type="evidence" value="ECO:0007669"/>
    <property type="project" value="UniProtKB-UniRule"/>
</dbReference>
<proteinExistence type="inferred from homology"/>